<evidence type="ECO:0000256" key="4">
    <source>
        <dbReference type="ARBA" id="ARBA00022989"/>
    </source>
</evidence>
<dbReference type="AlphaFoldDB" id="A0A1L9B707"/>
<feature type="transmembrane region" description="Helical" evidence="7">
    <location>
        <begin position="371"/>
        <end position="393"/>
    </location>
</feature>
<dbReference type="Proteomes" id="UP000182229">
    <property type="component" value="Unassembled WGS sequence"/>
</dbReference>
<evidence type="ECO:0000256" key="5">
    <source>
        <dbReference type="ARBA" id="ARBA00023136"/>
    </source>
</evidence>
<comment type="subcellular location">
    <subcellularLocation>
        <location evidence="1">Cell membrane</location>
        <topology evidence="1">Multi-pass membrane protein</topology>
    </subcellularLocation>
</comment>
<dbReference type="InterPro" id="IPR025857">
    <property type="entry name" value="MacB_PCD"/>
</dbReference>
<dbReference type="GO" id="GO:0005886">
    <property type="term" value="C:plasma membrane"/>
    <property type="evidence" value="ECO:0007669"/>
    <property type="project" value="UniProtKB-SubCell"/>
</dbReference>
<feature type="domain" description="ABC3 transporter permease C-terminal" evidence="8">
    <location>
        <begin position="688"/>
        <end position="801"/>
    </location>
</feature>
<dbReference type="OrthoDB" id="5932075at2"/>
<gene>
    <name evidence="10" type="ORF">BON30_23055</name>
</gene>
<evidence type="ECO:0008006" key="12">
    <source>
        <dbReference type="Google" id="ProtNLM"/>
    </source>
</evidence>
<keyword evidence="4 7" id="KW-1133">Transmembrane helix</keyword>
<evidence type="ECO:0000256" key="1">
    <source>
        <dbReference type="ARBA" id="ARBA00004651"/>
    </source>
</evidence>
<feature type="transmembrane region" description="Helical" evidence="7">
    <location>
        <begin position="329"/>
        <end position="351"/>
    </location>
</feature>
<name>A0A1L9B707_9BACT</name>
<comment type="similarity">
    <text evidence="6">Belongs to the ABC-4 integral membrane protein family.</text>
</comment>
<comment type="caution">
    <text evidence="10">The sequence shown here is derived from an EMBL/GenBank/DDBJ whole genome shotgun (WGS) entry which is preliminary data.</text>
</comment>
<evidence type="ECO:0000313" key="10">
    <source>
        <dbReference type="EMBL" id="OJH38049.1"/>
    </source>
</evidence>
<evidence type="ECO:0000256" key="2">
    <source>
        <dbReference type="ARBA" id="ARBA00022475"/>
    </source>
</evidence>
<feature type="transmembrane region" description="Helical" evidence="7">
    <location>
        <begin position="280"/>
        <end position="302"/>
    </location>
</feature>
<dbReference type="PANTHER" id="PTHR30572">
    <property type="entry name" value="MEMBRANE COMPONENT OF TRANSPORTER-RELATED"/>
    <property type="match status" value="1"/>
</dbReference>
<evidence type="ECO:0000259" key="8">
    <source>
        <dbReference type="Pfam" id="PF02687"/>
    </source>
</evidence>
<feature type="domain" description="ABC3 transporter permease C-terminal" evidence="8">
    <location>
        <begin position="285"/>
        <end position="400"/>
    </location>
</feature>
<sequence length="808" mass="87151">MTQLLFDLRFAVRLLLKQRGFTVVALTLMGLGIGANSALFSVVHAALLRPLPFAQSERLVWLTETVKHDGNLETRPLSYPDFRDWKANVKGLSAMGTFAGATLTLGADGNPEHIPAEFVSEGYFEALGVSAALGRTFLPEENEVPDAHAVAVISHGLWQRRLGGTRDVVGRTLLLNERSFTIVGVMPEGVGGWDTRAQAWVPMMMISMDRGAATLERRGERWLSAVGRLAPGASLKGVQGELDTISARLAQVHPTTNAERGARAQLAQEAMFGELRPALLMLWGAVGFVLLSVCANIANLLLARAVARQHEMAVRVALGASRGRLVRQLVVESLLLAILGGVLGLLFSIWLMDLLRLLIPEGFTTRLRFGLEAPVVLFNLGCALCAGLLVAVLPAIKLSHPSFLDALRDRSAQSGPGRGRLRNLLVATNVAVAVVLLVGAGLMVRSFQSLSRVDAGFNHEDVLTLTLHLPRERYQASALVDFQERLQERLSAIPFFTAVSFSSDVPLGPRLSAGMVGVTPEAVGSAEERIRMYRHSVAPSFFSTLKVPLLKGRVFTSADKEGMPRVAVISRSLEKRMWPRKGALGQQLNVGNGTMVEVVGVAGDVRFRDLTETRDQEPDLYFPLAQSPQARLTVLMRTSAERAAALRAVGSVVHELDPKLALDNVASIEEYVARELSPTRLSMLLLGAFAGIALVLVSLGLYGLIAYMVSQRHKEIAIRMALGARMQDVLALILKQGLMPVAMGLAVGLPAALGLSRLISSQLFGLSPFDPLTYISIATLLLTLSGVSCYLPARRATKVEPAAALQAD</sequence>
<dbReference type="Pfam" id="PF02687">
    <property type="entry name" value="FtsX"/>
    <property type="match status" value="2"/>
</dbReference>
<keyword evidence="5 7" id="KW-0472">Membrane</keyword>
<dbReference type="PANTHER" id="PTHR30572:SF4">
    <property type="entry name" value="ABC TRANSPORTER PERMEASE YTRF"/>
    <property type="match status" value="1"/>
</dbReference>
<evidence type="ECO:0000256" key="7">
    <source>
        <dbReference type="SAM" id="Phobius"/>
    </source>
</evidence>
<feature type="transmembrane region" description="Helical" evidence="7">
    <location>
        <begin position="424"/>
        <end position="444"/>
    </location>
</feature>
<dbReference type="InterPro" id="IPR050250">
    <property type="entry name" value="Macrolide_Exporter_MacB"/>
</dbReference>
<dbReference type="RefSeq" id="WP_071900556.1">
    <property type="nucleotide sequence ID" value="NZ_MPIN01000006.1"/>
</dbReference>
<dbReference type="InterPro" id="IPR017800">
    <property type="entry name" value="ADOP"/>
</dbReference>
<feature type="transmembrane region" description="Helical" evidence="7">
    <location>
        <begin position="772"/>
        <end position="791"/>
    </location>
</feature>
<evidence type="ECO:0000259" key="9">
    <source>
        <dbReference type="Pfam" id="PF12704"/>
    </source>
</evidence>
<dbReference type="STRING" id="83449.BON30_23055"/>
<evidence type="ECO:0000256" key="6">
    <source>
        <dbReference type="ARBA" id="ARBA00038076"/>
    </source>
</evidence>
<feature type="domain" description="MacB-like periplasmic core" evidence="9">
    <location>
        <begin position="431"/>
        <end position="648"/>
    </location>
</feature>
<proteinExistence type="inferred from homology"/>
<feature type="transmembrane region" description="Helical" evidence="7">
    <location>
        <begin position="683"/>
        <end position="709"/>
    </location>
</feature>
<protein>
    <recommendedName>
        <fullName evidence="12">ABC transporter permease</fullName>
    </recommendedName>
</protein>
<feature type="transmembrane region" description="Helical" evidence="7">
    <location>
        <begin position="729"/>
        <end position="752"/>
    </location>
</feature>
<dbReference type="Pfam" id="PF12704">
    <property type="entry name" value="MacB_PCD"/>
    <property type="match status" value="2"/>
</dbReference>
<dbReference type="NCBIfam" id="TIGR03434">
    <property type="entry name" value="ADOP"/>
    <property type="match status" value="1"/>
</dbReference>
<reference evidence="11" key="1">
    <citation type="submission" date="2016-11" db="EMBL/GenBank/DDBJ databases">
        <authorList>
            <person name="Shukria A."/>
            <person name="Stevens D.C."/>
        </authorList>
    </citation>
    <scope>NUCLEOTIDE SEQUENCE [LARGE SCALE GENOMIC DNA]</scope>
    <source>
        <strain evidence="11">Cbfe23</strain>
    </source>
</reference>
<evidence type="ECO:0000256" key="3">
    <source>
        <dbReference type="ARBA" id="ARBA00022692"/>
    </source>
</evidence>
<keyword evidence="11" id="KW-1185">Reference proteome</keyword>
<dbReference type="EMBL" id="MPIN01000006">
    <property type="protein sequence ID" value="OJH38049.1"/>
    <property type="molecule type" value="Genomic_DNA"/>
</dbReference>
<organism evidence="10 11">
    <name type="scientific">Cystobacter ferrugineus</name>
    <dbReference type="NCBI Taxonomy" id="83449"/>
    <lineage>
        <taxon>Bacteria</taxon>
        <taxon>Pseudomonadati</taxon>
        <taxon>Myxococcota</taxon>
        <taxon>Myxococcia</taxon>
        <taxon>Myxococcales</taxon>
        <taxon>Cystobacterineae</taxon>
        <taxon>Archangiaceae</taxon>
        <taxon>Cystobacter</taxon>
    </lineage>
</organism>
<feature type="domain" description="MacB-like periplasmic core" evidence="9">
    <location>
        <begin position="22"/>
        <end position="244"/>
    </location>
</feature>
<feature type="transmembrane region" description="Helical" evidence="7">
    <location>
        <begin position="21"/>
        <end position="47"/>
    </location>
</feature>
<dbReference type="GO" id="GO:0022857">
    <property type="term" value="F:transmembrane transporter activity"/>
    <property type="evidence" value="ECO:0007669"/>
    <property type="project" value="TreeGrafter"/>
</dbReference>
<accession>A0A1L9B707</accession>
<evidence type="ECO:0000313" key="11">
    <source>
        <dbReference type="Proteomes" id="UP000182229"/>
    </source>
</evidence>
<keyword evidence="2" id="KW-1003">Cell membrane</keyword>
<dbReference type="InterPro" id="IPR003838">
    <property type="entry name" value="ABC3_permease_C"/>
</dbReference>
<keyword evidence="3 7" id="KW-0812">Transmembrane</keyword>
<reference evidence="10 11" key="2">
    <citation type="submission" date="2016-12" db="EMBL/GenBank/DDBJ databases">
        <title>Draft Genome Sequence of Cystobacter ferrugineus Strain Cbfe23.</title>
        <authorList>
            <person name="Akbar S."/>
            <person name="Dowd S.E."/>
            <person name="Stevens D.C."/>
        </authorList>
    </citation>
    <scope>NUCLEOTIDE SEQUENCE [LARGE SCALE GENOMIC DNA]</scope>
    <source>
        <strain evidence="10 11">Cbfe23</strain>
    </source>
</reference>